<comment type="similarity">
    <text evidence="2">Belongs to the ATP-dependent AMP-binding enzyme family.</text>
</comment>
<dbReference type="Gene3D" id="1.10.1200.10">
    <property type="entry name" value="ACP-like"/>
    <property type="match status" value="3"/>
</dbReference>
<dbReference type="SUPFAM" id="SSF47336">
    <property type="entry name" value="ACP-like"/>
    <property type="match status" value="4"/>
</dbReference>
<evidence type="ECO:0000256" key="2">
    <source>
        <dbReference type="ARBA" id="ARBA00006432"/>
    </source>
</evidence>
<evidence type="ECO:0000313" key="6">
    <source>
        <dbReference type="EMBL" id="MCP2356362.1"/>
    </source>
</evidence>
<keyword evidence="4" id="KW-0597">Phosphoprotein</keyword>
<dbReference type="Gene3D" id="3.40.50.1820">
    <property type="entry name" value="alpha/beta hydrolase"/>
    <property type="match status" value="1"/>
</dbReference>
<dbReference type="PROSITE" id="PS50075">
    <property type="entry name" value="CARRIER"/>
    <property type="match status" value="4"/>
</dbReference>
<dbReference type="InterPro" id="IPR023213">
    <property type="entry name" value="CAT-like_dom_sf"/>
</dbReference>
<dbReference type="CDD" id="cd05930">
    <property type="entry name" value="A_NRPS"/>
    <property type="match status" value="1"/>
</dbReference>
<dbReference type="InterPro" id="IPR000873">
    <property type="entry name" value="AMP-dep_synth/lig_dom"/>
</dbReference>
<dbReference type="GO" id="GO:0044550">
    <property type="term" value="P:secondary metabolite biosynthetic process"/>
    <property type="evidence" value="ECO:0007669"/>
    <property type="project" value="UniProtKB-ARBA"/>
</dbReference>
<dbReference type="SUPFAM" id="SSF56801">
    <property type="entry name" value="Acetyl-CoA synthetase-like"/>
    <property type="match status" value="4"/>
</dbReference>
<dbReference type="CDD" id="cd19544">
    <property type="entry name" value="E-C_NRPS"/>
    <property type="match status" value="3"/>
</dbReference>
<dbReference type="Gene3D" id="3.30.300.30">
    <property type="match status" value="4"/>
</dbReference>
<feature type="domain" description="Carrier" evidence="5">
    <location>
        <begin position="3086"/>
        <end position="3160"/>
    </location>
</feature>
<feature type="domain" description="Carrier" evidence="5">
    <location>
        <begin position="2019"/>
        <end position="2093"/>
    </location>
</feature>
<accession>A0A9X2K0I4</accession>
<dbReference type="SMART" id="SM00823">
    <property type="entry name" value="PKS_PP"/>
    <property type="match status" value="4"/>
</dbReference>
<evidence type="ECO:0000256" key="4">
    <source>
        <dbReference type="ARBA" id="ARBA00022553"/>
    </source>
</evidence>
<dbReference type="InterPro" id="IPR029058">
    <property type="entry name" value="AB_hydrolase_fold"/>
</dbReference>
<keyword evidence="3" id="KW-0596">Phosphopantetheine</keyword>
<dbReference type="FunFam" id="3.40.50.12780:FF:000012">
    <property type="entry name" value="Non-ribosomal peptide synthetase"/>
    <property type="match status" value="3"/>
</dbReference>
<dbReference type="Gene3D" id="3.40.50.980">
    <property type="match status" value="8"/>
</dbReference>
<protein>
    <submittedName>
        <fullName evidence="6">Amino acid adenylation domain-containing protein</fullName>
    </submittedName>
</protein>
<dbReference type="NCBIfam" id="NF003417">
    <property type="entry name" value="PRK04813.1"/>
    <property type="match status" value="4"/>
</dbReference>
<dbReference type="EMBL" id="JAMZEB010000002">
    <property type="protein sequence ID" value="MCP2356362.1"/>
    <property type="molecule type" value="Genomic_DNA"/>
</dbReference>
<evidence type="ECO:0000256" key="3">
    <source>
        <dbReference type="ARBA" id="ARBA00022450"/>
    </source>
</evidence>
<dbReference type="Gene3D" id="2.30.38.10">
    <property type="entry name" value="Luciferase, Domain 3"/>
    <property type="match status" value="4"/>
</dbReference>
<dbReference type="InterPro" id="IPR036736">
    <property type="entry name" value="ACP-like_sf"/>
</dbReference>
<dbReference type="InterPro" id="IPR025110">
    <property type="entry name" value="AMP-bd_C"/>
</dbReference>
<dbReference type="GO" id="GO:0043041">
    <property type="term" value="P:amino acid activation for nonribosomal peptide biosynthetic process"/>
    <property type="evidence" value="ECO:0007669"/>
    <property type="project" value="TreeGrafter"/>
</dbReference>
<proteinExistence type="inferred from homology"/>
<feature type="domain" description="Carrier" evidence="5">
    <location>
        <begin position="956"/>
        <end position="1030"/>
    </location>
</feature>
<dbReference type="CDD" id="cd17646">
    <property type="entry name" value="A_NRPS_AB3403-like"/>
    <property type="match status" value="1"/>
</dbReference>
<dbReference type="InterPro" id="IPR009081">
    <property type="entry name" value="PP-bd_ACP"/>
</dbReference>
<comment type="caution">
    <text evidence="6">The sequence shown here is derived from an EMBL/GenBank/DDBJ whole genome shotgun (WGS) entry which is preliminary data.</text>
</comment>
<gene>
    <name evidence="6" type="ORF">HD597_003382</name>
</gene>
<dbReference type="Pfam" id="PF00501">
    <property type="entry name" value="AMP-binding"/>
    <property type="match status" value="4"/>
</dbReference>
<organism evidence="6 7">
    <name type="scientific">Nonomuraea thailandensis</name>
    <dbReference type="NCBI Taxonomy" id="1188745"/>
    <lineage>
        <taxon>Bacteria</taxon>
        <taxon>Bacillati</taxon>
        <taxon>Actinomycetota</taxon>
        <taxon>Actinomycetes</taxon>
        <taxon>Streptosporangiales</taxon>
        <taxon>Streptosporangiaceae</taxon>
        <taxon>Nonomuraea</taxon>
    </lineage>
</organism>
<evidence type="ECO:0000259" key="5">
    <source>
        <dbReference type="PROSITE" id="PS50075"/>
    </source>
</evidence>
<feature type="domain" description="Carrier" evidence="5">
    <location>
        <begin position="4160"/>
        <end position="4235"/>
    </location>
</feature>
<dbReference type="PANTHER" id="PTHR45527:SF1">
    <property type="entry name" value="FATTY ACID SYNTHASE"/>
    <property type="match status" value="1"/>
</dbReference>
<reference evidence="6" key="1">
    <citation type="submission" date="2022-06" db="EMBL/GenBank/DDBJ databases">
        <title>Sequencing the genomes of 1000 actinobacteria strains.</title>
        <authorList>
            <person name="Klenk H.-P."/>
        </authorList>
    </citation>
    <scope>NUCLEOTIDE SEQUENCE</scope>
    <source>
        <strain evidence="6">DSM 46694</strain>
    </source>
</reference>
<evidence type="ECO:0000256" key="1">
    <source>
        <dbReference type="ARBA" id="ARBA00001957"/>
    </source>
</evidence>
<dbReference type="GO" id="GO:0005737">
    <property type="term" value="C:cytoplasm"/>
    <property type="evidence" value="ECO:0007669"/>
    <property type="project" value="TreeGrafter"/>
</dbReference>
<dbReference type="Proteomes" id="UP001139648">
    <property type="component" value="Unassembled WGS sequence"/>
</dbReference>
<name>A0A9X2K0I4_9ACTN</name>
<dbReference type="FunFam" id="3.40.50.980:FF:000001">
    <property type="entry name" value="Non-ribosomal peptide synthetase"/>
    <property type="match status" value="2"/>
</dbReference>
<dbReference type="FunFam" id="1.10.1200.10:FF:000005">
    <property type="entry name" value="Nonribosomal peptide synthetase 1"/>
    <property type="match status" value="1"/>
</dbReference>
<dbReference type="InterPro" id="IPR010071">
    <property type="entry name" value="AA_adenyl_dom"/>
</dbReference>
<keyword evidence="7" id="KW-1185">Reference proteome</keyword>
<dbReference type="GO" id="GO:0072330">
    <property type="term" value="P:monocarboxylic acid biosynthetic process"/>
    <property type="evidence" value="ECO:0007669"/>
    <property type="project" value="UniProtKB-ARBA"/>
</dbReference>
<sequence length="4250" mass="451020">MAAAHGELRELMSGQLAMWYAQRFAPDNWSFRIAEYMEIRGEVDLALLQQAARRRLEEVETFRLRFRVVDGVPLQYVHDVRDYPVPVVDVSAEPDPRAAAEEWMRADLHRPVNLEGGSLSATALIRLADDLVYWYTSAHHCAMDGQGGVLIATRGAELYTAYLEGRPVEEGAVEPVSVLFDADRAYRESADFEQDRQYWLDRLADLPIVTAGGSNRIRRAQQAPLRHTDDVSPSEAAGLKTAARRLRTSLSGLSIAAAALYQHRMTGERDVVIGIPVRARAGRREMAIPGMTSNILPLRLTIDPGTTAADLLRQTAQAVREGLRRQRYRYEDMHTDLRVAEGELCGLLVNVMSFDYDLRFGDCAITAHNLSTGTVNGIRIDLYDRSGLQVNVDVNPDLHDLDAAADVSRRYLSVLRWLAGAAAEDRVSGAELLDDEERRLVVEEWNDTAVGVLSGSLVGLFEAQVGRSPGAVAVVGADGERVSFGELDERANRVARLLVGRGVGVESVVGVCLERGVELVVVLLGVLKAGGAYVPVDPGFPVERVRMLLGDAGAGWLVTAGGVGSCLPGVVRVGVDDPAVVAELAGLSGGSLGEVCADGAAYVMFTSGSTGRPKGVVVSHAGVVNRLGWMQERLGLVAGEGVLQKTSFGFDVSVWEFFWPLLYGGVLVLARPGGQRDAAYLAGLIEAEGVRVAHFVPSMLEVFLAEPAAVRCGGLRWVVCSGEALPVHVMRRFFEVLGGVGLENYYGPTEASVDVTAWRCCPGAESVPIGRPVANTRTYVLDEFLRPVPPGVVGELYLAGVQLARGYVGRAGLTAERFVACPFGRAERMYRTGDRASWSAEGELLFAGRADDQVKVRGFRVEPGEISSVLAGCPGVEQVVVVAREDVPGDARLVAYVVASGEISVDAVREFAATRLPEYMVPSAVVVLDALPVTVNGKLDRRALPAPQYTAGTGRAPADPREEIVCAAFAEVLGLESVSADDDFYRLGGHSLLVIRLVEVLRARGVSVSVRALFDAPTPAGLAASVSTGQTEVPGNLIPAGATAITPEMLPLVDLTADEIGRVVATVEGGAANVADVYPLAPLQEGLLFHHLLADGGTDVYVTPAVLEFDSRERVERFVEALQRVVDRHDIYRTSLAWEGLREPVQVVWRRAVLPVREMTLGPDHADPAAALVALAGSVMDLRRAPLMDVHLAAVPGGDRWLALVRMHHVVRDHTALEVLFAEVAAFLAGREAELAEPLPFRNFVAQARHGITGAEHRRYFAELLGDVEEPTAPYGVVDVRGDGADSEHEVVPFDDGLHGRLREVARRLGVSPATVLHVAWARVLEVVSGRDDVVFGTVLFGRMNAGAGADRVPGPFMNTLPVRVRTGDLGVLAAVSAMRSQLAQLLEHEHAPLTIAQQASGVAGDAPLFTSFLNYRHNTGAGVDGEMEGARLLLVRERTNYPLVVLVDDNGDSTSVAVDAVAPIDARSVGLLVRTATGNLVAALERALDGANEPPLSSVDVLEAQERRLVVEEWNDTAVGVLSGSLVGLFEAQVGRSPGAVAVVGADGERVSFGELDERANRVARLLVGRGVGVESVVGVCLERGVELVVVLLGVLKAGGAYVPVDPGFPVERVRMLLGDAGAGWLVGGAGGGLPEGVQWVDPVEAVGLSGGRLGEVCADGAAYVMFTSGSTGRPKGVVVSHAGVVNRLGWMQERLGLVAGEGVLQKTSFGFDVSVWEFFWPLLYGGVLVLARPGGQRDAAYLAGLIEAEGVRVAHFVPSMLEVFLAEPAAVRCGGLRWVVCSGEALPVHVMRRFFEVLGGVGLENYYGPTEASVDVTAWRCCPGAESVPIGRPVANTRTYVLDERLSPVPVGVVGDLYVAGIQLARGYTGRPGLTAERFVACPFGRAERMYRTGDRASWSAEGELLFAGRVDDQVKIRGFRVEPGEISSVLAGCPGVEHVAVVAREDVPGDVRLVAYVVASGEISVDAVREFAAARLPEYMVPSAVIVLDELPVSVNGKLDRRALPAPQYTAGTGRAPADPREEVLCAAFGEILGLDGVGVDDDFFRLGGHSLLVIRLVELLRSRGVPVSVRALFETPTVAGLAAAAGPRQVSVPENRIPAGATAITPEMLPLVDLTADEIGRVVATVEGGAANVADVYPLAPLQEGLLFHHLLADGGEDAYVLRAVLEFDSRERVERFVEALQRVVDRHDIYRTSLVWEGVREPVQVVRRHAVLPVREVTLDAGGADPVDELVALAGSAMDLHRAPLMGVHLAAVPGGGRWLALVRMHHVVRDHTALEVLLAEVAAFLAGRGAELAEPLPFRNFVAQARHGITGAEHARYFSGLLADVEEPTAPYGLVDVRGDGADTVHEVVPFADDLHRRLREVARRLGVSPATVLHVAWARVLAATSDRDDVVFGTVLFGRMNAGAGADRVPGPFMNTLPVRVRTGDLGVLAAVSAMRSQLAQLLEHEHAPLTIAQQASGVAGDAPLFTSFLNYRHNTGAGVDGEMEGARLLLVRERTNYPLVVLIDDNGDSMSVAVDAVAPIDARSVGLLVRTATGNLVAALERALDGANEPPLSSVDVLDEAGRRRVLEEWNDTGTDTGPTLVLESFEAQEPDAVAVVADGARIPYGELDERANRLAHVLIGEGVRPESVVGVCLERGADLIVAVLAVWKAGAAYVPIDPRQPVERIAYLLDDSRAVLTVTSEEVAEELPAGRARMLTLDDTFTRMRLAAAPATRPERRTLGEQAAYVIYTSGSTGRPKGVVVTQAGLANYVASVPGRLGMADGRYALVQGQATDLGNTVVFAALTTGGELHILPEDAATDPIALSGVRADYLKMVPSHLAAMGEPEPLLPARTLVLGGEAAAPDWVARLLAAAERRGCAVYNHYGPTETTIGVATTRLRAGGVVPVGTPVANTRLYVLDEHLAPVPPGVTGELYIAGAQLARGYLARPGLTAERFVACPFGGGRMYRTGDRARWTADGEVVFAGRADDQVKIRGFRVEPGEVRAVLAKCPGVDQVAVVAREAAPGDVRLAGYLVAQDAESAGELPSAVRAFAAERLPDHMVPSAWVVLDALPLTANGKLDRHALPAPGGAATAGAGRGPSSPREEALCAAFAEVLALPAVGVDDDFFELGGHSLLAVRLVELLRTRGVSVSVRTLFDTPTVAALAASAGIERVVPPANLIPEGATAITPDLLPMVDLDAGEVERVVATVEGGAANVADVYPLAPLQEGLLFHHLLADGGDDAYVMPAVLRFDSRRRLDAFLDALRQVVARHDIYRTSYVWEGLREPVQVVWRRAELPVVEVTLDPGGADPVAELVAAGGQIMDLGRPPLLDTHIAAEPRGDGWLVLIRAHHMVRDGTALEVLLAEILAIMTGRGGELPQPLPFRDFVAQARGGVQRSEHERYFRDLLGDVEEPTAPYGVVDVLGDGAGVVRARIEASPELVGRLREASRRLGVSPATVLHVVWARVLAVLSGRDDVVFGTVLFGRMNAGLGADRVPGPFINTLPVRVRTGTLGAREAVFELRGRLGELLEHEHAPLALAQQASGVAGDTPLFTAILNYRRSTGQDLGERWDESMEGVRLVYSRERTNYPLALLAGDDGEDLRLAVDAVSPIDAHAVGALVRTGVTNLVSALESALDGDGDSPLHAVEVLDEAECRRVLAEWNGEAVEVAPATLVELFEAQARRTPGAPAVASGEGELSYAALDERANRLARLLAGRGVTVESTVGVVLGRGVEWVVAVLGVLKAGAAFLPLDPVYPADRLAFSLADAGAAAVVTSSAHVGRLPEGVRRVTLDDPAVVTELAGLSGAALSAGERRGRLVPGCMAYVIYTSGSTGRPKGVMVTHDSAVNLVTAGGWQVGAGDRVLQLASPGFDAAIWEVLVALWSGGCLVVADAQDLLPGAGLAEVVARLGVSHALVPPSSLSVLTPSDLAGVRTLVAGGEALGPELVARWGAGRRLVNAYGPTEVTVCSAMTDEPMSGDEVSIGRPNVNTRAYVLDGHLRPVPPGVAGDLYLAGAQVARGYAGRPALSAERFLADPFGPVGERMYRTGDRVRWTEGGRLVFAGRSDDQVKIRGFRIEPGEVQAAVAAHPRVVQAAVIAREDVPGEKSLVAYVVPEGDDARLAESVRAFAAERLPAHMVPSAVVPLAALPVTTSGKLDRRALPAPAYQAGTGRKPAGAREELLCELFAQVLGLPEVGVEDDFFALGGHSLLAVRLVSRVRTALGVEVPLRTLFKARTVAELARQFADNKPARPALRPMRTREGS</sequence>
<dbReference type="Gene3D" id="3.30.559.30">
    <property type="entry name" value="Nonribosomal peptide synthetase, condensation domain"/>
    <property type="match status" value="4"/>
</dbReference>
<dbReference type="FunFam" id="2.30.38.10:FF:000001">
    <property type="entry name" value="Non-ribosomal peptide synthetase PvdI"/>
    <property type="match status" value="3"/>
</dbReference>
<dbReference type="InterPro" id="IPR020806">
    <property type="entry name" value="PKS_PP-bd"/>
</dbReference>
<dbReference type="InterPro" id="IPR006162">
    <property type="entry name" value="Ppantetheine_attach_site"/>
</dbReference>
<dbReference type="GO" id="GO:0008610">
    <property type="term" value="P:lipid biosynthetic process"/>
    <property type="evidence" value="ECO:0007669"/>
    <property type="project" value="UniProtKB-ARBA"/>
</dbReference>
<dbReference type="NCBIfam" id="TIGR01733">
    <property type="entry name" value="AA-adenyl-dom"/>
    <property type="match status" value="4"/>
</dbReference>
<dbReference type="RefSeq" id="WP_253743190.1">
    <property type="nucleotide sequence ID" value="NZ_JAMZEB010000002.1"/>
</dbReference>
<dbReference type="PANTHER" id="PTHR45527">
    <property type="entry name" value="NONRIBOSOMAL PEPTIDE SYNTHETASE"/>
    <property type="match status" value="1"/>
</dbReference>
<dbReference type="FunFam" id="3.30.300.30:FF:000010">
    <property type="entry name" value="Enterobactin synthetase component F"/>
    <property type="match status" value="4"/>
</dbReference>
<dbReference type="PROSITE" id="PS00455">
    <property type="entry name" value="AMP_BINDING"/>
    <property type="match status" value="4"/>
</dbReference>
<dbReference type="InterPro" id="IPR020845">
    <property type="entry name" value="AMP-binding_CS"/>
</dbReference>
<dbReference type="Pfam" id="PF00550">
    <property type="entry name" value="PP-binding"/>
    <property type="match status" value="4"/>
</dbReference>
<dbReference type="InterPro" id="IPR001242">
    <property type="entry name" value="Condensation_dom"/>
</dbReference>
<dbReference type="PROSITE" id="PS00012">
    <property type="entry name" value="PHOSPHOPANTETHEINE"/>
    <property type="match status" value="3"/>
</dbReference>
<comment type="cofactor">
    <cofactor evidence="1">
        <name>pantetheine 4'-phosphate</name>
        <dbReference type="ChEBI" id="CHEBI:47942"/>
    </cofactor>
</comment>
<dbReference type="SUPFAM" id="SSF52777">
    <property type="entry name" value="CoA-dependent acyltransferases"/>
    <property type="match status" value="8"/>
</dbReference>
<dbReference type="GO" id="GO:0003824">
    <property type="term" value="F:catalytic activity"/>
    <property type="evidence" value="ECO:0007669"/>
    <property type="project" value="InterPro"/>
</dbReference>
<dbReference type="FunFam" id="1.10.1200.10:FF:000016">
    <property type="entry name" value="Non-ribosomal peptide synthase"/>
    <property type="match status" value="2"/>
</dbReference>
<evidence type="ECO:0000313" key="7">
    <source>
        <dbReference type="Proteomes" id="UP001139648"/>
    </source>
</evidence>
<dbReference type="Gene3D" id="3.30.559.10">
    <property type="entry name" value="Chloramphenicol acetyltransferase-like domain"/>
    <property type="match status" value="4"/>
</dbReference>
<dbReference type="InterPro" id="IPR045851">
    <property type="entry name" value="AMP-bd_C_sf"/>
</dbReference>
<dbReference type="Pfam" id="PF13193">
    <property type="entry name" value="AMP-binding_C"/>
    <property type="match status" value="4"/>
</dbReference>
<dbReference type="GO" id="GO:0031177">
    <property type="term" value="F:phosphopantetheine binding"/>
    <property type="evidence" value="ECO:0007669"/>
    <property type="project" value="InterPro"/>
</dbReference>
<dbReference type="Pfam" id="PF00668">
    <property type="entry name" value="Condensation"/>
    <property type="match status" value="4"/>
</dbReference>